<dbReference type="EMBL" id="CP003588">
    <property type="protein sequence ID" value="AFK67842.1"/>
    <property type="molecule type" value="Genomic_DNA"/>
</dbReference>
<proteinExistence type="predicted"/>
<accession>I3UQS1</accession>
<evidence type="ECO:0000313" key="2">
    <source>
        <dbReference type="Proteomes" id="UP000005268"/>
    </source>
</evidence>
<gene>
    <name evidence="1" type="ORF">YSA_01982</name>
</gene>
<name>I3UQS1_PSEPU</name>
<sequence>MLLGQQHVGFKTIINQYSPPTFRLGLFSKVLQILSKCRPRHLFNPLNSRNKKGASQTAQQCARTALQKNYLLTAFYLKSLIAYHRWIQNTSA</sequence>
<organism evidence="1 2">
    <name type="scientific">Pseudomonas putida ND6</name>
    <dbReference type="NCBI Taxonomy" id="231023"/>
    <lineage>
        <taxon>Bacteria</taxon>
        <taxon>Pseudomonadati</taxon>
        <taxon>Pseudomonadota</taxon>
        <taxon>Gammaproteobacteria</taxon>
        <taxon>Pseudomonadales</taxon>
        <taxon>Pseudomonadaceae</taxon>
        <taxon>Pseudomonas</taxon>
    </lineage>
</organism>
<dbReference type="Proteomes" id="UP000005268">
    <property type="component" value="Chromosome"/>
</dbReference>
<dbReference type="AlphaFoldDB" id="I3UQS1"/>
<protein>
    <submittedName>
        <fullName evidence="1">Uncharacterized protein</fullName>
    </submittedName>
</protein>
<reference evidence="1 2" key="1">
    <citation type="journal article" date="2012" name="J. Bacteriol.">
        <title>Complete Genome Sequence of the Naphthalene-Degrading Pseudomonas putida Strain ND6.</title>
        <authorList>
            <person name="Li S."/>
            <person name="Zhao H."/>
            <person name="Li Y."/>
            <person name="Niu S."/>
            <person name="Cai B."/>
        </authorList>
    </citation>
    <scope>NUCLEOTIDE SEQUENCE [LARGE SCALE GENOMIC DNA]</scope>
    <source>
        <strain evidence="1 2">ND6</strain>
    </source>
</reference>
<evidence type="ECO:0000313" key="1">
    <source>
        <dbReference type="EMBL" id="AFK67842.1"/>
    </source>
</evidence>
<dbReference type="HOGENOM" id="CLU_2410975_0_0_6"/>
<dbReference type="KEGG" id="ppi:YSA_01982"/>